<feature type="region of interest" description="Disordered" evidence="1">
    <location>
        <begin position="236"/>
        <end position="293"/>
    </location>
</feature>
<dbReference type="AlphaFoldDB" id="A0A812EDF8"/>
<reference evidence="2" key="1">
    <citation type="submission" date="2021-01" db="EMBL/GenBank/DDBJ databases">
        <authorList>
            <person name="Li R."/>
            <person name="Bekaert M."/>
        </authorList>
    </citation>
    <scope>NUCLEOTIDE SEQUENCE</scope>
    <source>
        <strain evidence="2">Farmed</strain>
    </source>
</reference>
<sequence>MLQHMTDEQKFNLSAKLNQEILAGVVDGIIPLDTEGVIVLQDTLVILGCKEIKLSLIVNKTPDENMDEEDMAAAVIATAKKNLITQVMKKNVIENIVPIVTSLKHLLETKRSPVLKELMLYLRELVKDFKNEIKEILISDKQLANEIEFDLRKFEEQQKLEELQLQRQPSPLPDLNVNRRMSISCAVAPPPPPAVTVETANQSDKSPVNQLVPSIATISLSKQAILNSAKKSLQRIQMASNERRSSLSANVNMSPTNSGGSPHNSPNRDTSRHVSKENTSPVDRGMSRAVSTPFPDRCKNITFGSDQNISLVPPSPIHQNNASLCDLFDSDSIKTPLLNQIASEGNSDIIHLKSPDRIKAPPKIWKITPNKCIPKPETTNGVDSEDPNVSAGIRKIRAIRLSYK</sequence>
<dbReference type="EMBL" id="CAHIKZ030005360">
    <property type="protein sequence ID" value="CAE1323239.1"/>
    <property type="molecule type" value="Genomic_DNA"/>
</dbReference>
<dbReference type="Proteomes" id="UP000597762">
    <property type="component" value="Unassembled WGS sequence"/>
</dbReference>
<organism evidence="2 3">
    <name type="scientific">Acanthosepion pharaonis</name>
    <name type="common">Pharaoh cuttlefish</name>
    <name type="synonym">Sepia pharaonis</name>
    <dbReference type="NCBI Taxonomy" id="158019"/>
    <lineage>
        <taxon>Eukaryota</taxon>
        <taxon>Metazoa</taxon>
        <taxon>Spiralia</taxon>
        <taxon>Lophotrochozoa</taxon>
        <taxon>Mollusca</taxon>
        <taxon>Cephalopoda</taxon>
        <taxon>Coleoidea</taxon>
        <taxon>Decapodiformes</taxon>
        <taxon>Sepiida</taxon>
        <taxon>Sepiina</taxon>
        <taxon>Sepiidae</taxon>
        <taxon>Acanthosepion</taxon>
    </lineage>
</organism>
<comment type="caution">
    <text evidence="2">The sequence shown here is derived from an EMBL/GenBank/DDBJ whole genome shotgun (WGS) entry which is preliminary data.</text>
</comment>
<evidence type="ECO:0000313" key="2">
    <source>
        <dbReference type="EMBL" id="CAE1323239.1"/>
    </source>
</evidence>
<accession>A0A812EDF8</accession>
<dbReference type="InterPro" id="IPR026971">
    <property type="entry name" value="CND1/NCAPD3"/>
</dbReference>
<evidence type="ECO:0000313" key="3">
    <source>
        <dbReference type="Proteomes" id="UP000597762"/>
    </source>
</evidence>
<dbReference type="GO" id="GO:0000779">
    <property type="term" value="C:condensed chromosome, centromeric region"/>
    <property type="evidence" value="ECO:0007669"/>
    <property type="project" value="TreeGrafter"/>
</dbReference>
<dbReference type="GO" id="GO:0007076">
    <property type="term" value="P:mitotic chromosome condensation"/>
    <property type="evidence" value="ECO:0007669"/>
    <property type="project" value="InterPro"/>
</dbReference>
<dbReference type="PANTHER" id="PTHR14222:SF1">
    <property type="entry name" value="CONDENSIN-2 COMPLEX SUBUNIT D3"/>
    <property type="match status" value="1"/>
</dbReference>
<protein>
    <submittedName>
        <fullName evidence="2">NCAPD3</fullName>
    </submittedName>
</protein>
<proteinExistence type="predicted"/>
<dbReference type="OrthoDB" id="10263978at2759"/>
<gene>
    <name evidence="2" type="ORF">SPHA_73090</name>
</gene>
<name>A0A812EDF8_ACAPH</name>
<dbReference type="GO" id="GO:0000796">
    <property type="term" value="C:condensin complex"/>
    <property type="evidence" value="ECO:0007669"/>
    <property type="project" value="TreeGrafter"/>
</dbReference>
<dbReference type="GO" id="GO:0010032">
    <property type="term" value="P:meiotic chromosome condensation"/>
    <property type="evidence" value="ECO:0007669"/>
    <property type="project" value="TreeGrafter"/>
</dbReference>
<dbReference type="PANTHER" id="PTHR14222">
    <property type="entry name" value="CONDENSIN"/>
    <property type="match status" value="1"/>
</dbReference>
<evidence type="ECO:0000256" key="1">
    <source>
        <dbReference type="SAM" id="MobiDB-lite"/>
    </source>
</evidence>
<dbReference type="GO" id="GO:0042393">
    <property type="term" value="F:histone binding"/>
    <property type="evidence" value="ECO:0007669"/>
    <property type="project" value="TreeGrafter"/>
</dbReference>
<keyword evidence="3" id="KW-1185">Reference proteome</keyword>
<feature type="compositionally biased region" description="Polar residues" evidence="1">
    <location>
        <begin position="236"/>
        <end position="268"/>
    </location>
</feature>